<dbReference type="SUPFAM" id="SSF50249">
    <property type="entry name" value="Nucleic acid-binding proteins"/>
    <property type="match status" value="1"/>
</dbReference>
<keyword evidence="5" id="KW-0067">ATP-binding</keyword>
<dbReference type="PANTHER" id="PTHR47964">
    <property type="entry name" value="ATP-DEPENDENT DNA HELICASE HOMOLOG RECG, CHLOROPLASTIC"/>
    <property type="match status" value="1"/>
</dbReference>
<dbReference type="GO" id="GO:0004386">
    <property type="term" value="F:helicase activity"/>
    <property type="evidence" value="ECO:0007669"/>
    <property type="project" value="UniProtKB-KW"/>
</dbReference>
<comment type="caution">
    <text evidence="11">The sequence shown here is derived from an EMBL/GenBank/DDBJ whole genome shotgun (WGS) entry which is preliminary data.</text>
</comment>
<dbReference type="Pfam" id="PF17191">
    <property type="entry name" value="RecG_wedge"/>
    <property type="match status" value="1"/>
</dbReference>
<organism evidence="11 12">
    <name type="scientific">Promicromonospora vindobonensis</name>
    <dbReference type="NCBI Taxonomy" id="195748"/>
    <lineage>
        <taxon>Bacteria</taxon>
        <taxon>Bacillati</taxon>
        <taxon>Actinomycetota</taxon>
        <taxon>Actinomycetes</taxon>
        <taxon>Micrococcales</taxon>
        <taxon>Promicromonosporaceae</taxon>
        <taxon>Promicromonospora</taxon>
    </lineage>
</organism>
<accession>A0ABW5VQZ9</accession>
<dbReference type="InterPro" id="IPR045562">
    <property type="entry name" value="RecG_dom3_C"/>
</dbReference>
<keyword evidence="3" id="KW-0378">Hydrolase</keyword>
<evidence type="ECO:0000313" key="11">
    <source>
        <dbReference type="EMBL" id="MFD2792850.1"/>
    </source>
</evidence>
<evidence type="ECO:0000256" key="7">
    <source>
        <dbReference type="ARBA" id="ARBA00023204"/>
    </source>
</evidence>
<evidence type="ECO:0000259" key="10">
    <source>
        <dbReference type="PROSITE" id="PS51194"/>
    </source>
</evidence>
<dbReference type="PANTHER" id="PTHR47964:SF1">
    <property type="entry name" value="ATP-DEPENDENT DNA HELICASE HOMOLOG RECG, CHLOROPLASTIC"/>
    <property type="match status" value="1"/>
</dbReference>
<sequence length="752" mass="80955">MTERVDERLERAFDKRTATALGKLGLRTVGDLLGHYPRRYADPGALSDIAALEVGEHVTILARVEQATVRPMRNRKGALMEVVVTDGNSRLSLTFFGKHRGSLFNHEKRLVPGAKGLFTGTVGLYRGARQLTHPDFTLMGEESDLDSDEALLEHATKPIPIYPAAAGIPSWKIQGALRVVLDTLTDDDVPDPVPDEVRERQGMPGRAAALRSLHRPATLKEAYRAQHRMRFEEAFVLQAALAQRRARTAAEDATARQPLPAGRPSLLADFDASLPFVLTDGQREVGDEIAAELADPRPMHRLLQGEVGSGKTVVALRAMLQVVDAGGQAALLAPTEVLAAQHARTLRALLGPLAEGGTLFGAEHAGASTRIALLTGSLGAKARKAALLQAASGEAGIVVGTHALLSEQVQFADLGLVVVDEQHRFGVEQRDALRAKGRVAPHLLVMTATPIPRTVAMTVFGDLETSSLTEVPAGRAGITTVAVPARNTRWTDRTWARVREEVDAGRRAYVVCARIHPDEETKAVAQDFDDVPEFLDPSGPDAEGADRPPLRAVLEVVEELRSRPELSGIEIGMLHGQLPPDQKEEAMARFASGESPVLVSTTVVEVGVDVPEATAMVIFDADRFGISQLHQLRGRVGRGTDPGLCLLVSDAEPGTPAFARLEAMTQTTDGFKLANLDLELRSEGDVLGAAQSGRTSSLRLLRVVKDAGLIEEARTAAVDVVRASPDLTEFPELAKAIRAQLDEDQEEFLERA</sequence>
<dbReference type="Pfam" id="PF19833">
    <property type="entry name" value="RecG_dom3_C"/>
    <property type="match status" value="1"/>
</dbReference>
<evidence type="ECO:0000256" key="4">
    <source>
        <dbReference type="ARBA" id="ARBA00022806"/>
    </source>
</evidence>
<dbReference type="Gene3D" id="3.40.50.300">
    <property type="entry name" value="P-loop containing nucleotide triphosphate hydrolases"/>
    <property type="match status" value="2"/>
</dbReference>
<dbReference type="InterPro" id="IPR012340">
    <property type="entry name" value="NA-bd_OB-fold"/>
</dbReference>
<dbReference type="RefSeq" id="WP_377180692.1">
    <property type="nucleotide sequence ID" value="NZ_JBHUOG010000001.1"/>
</dbReference>
<name>A0ABW5VQZ9_9MICO</name>
<dbReference type="InterPro" id="IPR027417">
    <property type="entry name" value="P-loop_NTPase"/>
</dbReference>
<evidence type="ECO:0000256" key="3">
    <source>
        <dbReference type="ARBA" id="ARBA00022801"/>
    </source>
</evidence>
<protein>
    <recommendedName>
        <fullName evidence="8">Probable DNA 3'-5' helicase RecG</fullName>
    </recommendedName>
</protein>
<dbReference type="InterPro" id="IPR033454">
    <property type="entry name" value="RecG_wedge"/>
</dbReference>
<dbReference type="CDD" id="cd17992">
    <property type="entry name" value="DEXHc_RecG"/>
    <property type="match status" value="1"/>
</dbReference>
<evidence type="ECO:0000259" key="9">
    <source>
        <dbReference type="PROSITE" id="PS51192"/>
    </source>
</evidence>
<evidence type="ECO:0000256" key="1">
    <source>
        <dbReference type="ARBA" id="ARBA00022741"/>
    </source>
</evidence>
<keyword evidence="7" id="KW-0234">DNA repair</keyword>
<dbReference type="SMART" id="SM00490">
    <property type="entry name" value="HELICc"/>
    <property type="match status" value="1"/>
</dbReference>
<dbReference type="PROSITE" id="PS51192">
    <property type="entry name" value="HELICASE_ATP_BIND_1"/>
    <property type="match status" value="1"/>
</dbReference>
<keyword evidence="2" id="KW-0227">DNA damage</keyword>
<keyword evidence="6" id="KW-0238">DNA-binding</keyword>
<feature type="domain" description="Helicase C-terminal" evidence="10">
    <location>
        <begin position="523"/>
        <end position="679"/>
    </location>
</feature>
<dbReference type="Pfam" id="PF00270">
    <property type="entry name" value="DEAD"/>
    <property type="match status" value="1"/>
</dbReference>
<evidence type="ECO:0000256" key="8">
    <source>
        <dbReference type="ARBA" id="ARBA00049819"/>
    </source>
</evidence>
<evidence type="ECO:0000313" key="12">
    <source>
        <dbReference type="Proteomes" id="UP001597479"/>
    </source>
</evidence>
<dbReference type="InterPro" id="IPR011545">
    <property type="entry name" value="DEAD/DEAH_box_helicase_dom"/>
</dbReference>
<dbReference type="PROSITE" id="PS51194">
    <property type="entry name" value="HELICASE_CTER"/>
    <property type="match status" value="1"/>
</dbReference>
<feature type="domain" description="Helicase ATP-binding" evidence="9">
    <location>
        <begin position="292"/>
        <end position="468"/>
    </location>
</feature>
<dbReference type="SMART" id="SM00487">
    <property type="entry name" value="DEXDc"/>
    <property type="match status" value="1"/>
</dbReference>
<reference evidence="12" key="1">
    <citation type="journal article" date="2019" name="Int. J. Syst. Evol. Microbiol.">
        <title>The Global Catalogue of Microorganisms (GCM) 10K type strain sequencing project: providing services to taxonomists for standard genome sequencing and annotation.</title>
        <authorList>
            <consortium name="The Broad Institute Genomics Platform"/>
            <consortium name="The Broad Institute Genome Sequencing Center for Infectious Disease"/>
            <person name="Wu L."/>
            <person name="Ma J."/>
        </authorList>
    </citation>
    <scope>NUCLEOTIDE SEQUENCE [LARGE SCALE GENOMIC DNA]</scope>
    <source>
        <strain evidence="12">CCM 7044</strain>
    </source>
</reference>
<evidence type="ECO:0000256" key="2">
    <source>
        <dbReference type="ARBA" id="ARBA00022763"/>
    </source>
</evidence>
<gene>
    <name evidence="11" type="ORF">ACFS27_04730</name>
</gene>
<dbReference type="InterPro" id="IPR014001">
    <property type="entry name" value="Helicase_ATP-bd"/>
</dbReference>
<dbReference type="EMBL" id="JBHUOG010000001">
    <property type="protein sequence ID" value="MFD2792850.1"/>
    <property type="molecule type" value="Genomic_DNA"/>
</dbReference>
<keyword evidence="1" id="KW-0547">Nucleotide-binding</keyword>
<dbReference type="Proteomes" id="UP001597479">
    <property type="component" value="Unassembled WGS sequence"/>
</dbReference>
<keyword evidence="12" id="KW-1185">Reference proteome</keyword>
<dbReference type="Gene3D" id="2.40.50.140">
    <property type="entry name" value="Nucleic acid-binding proteins"/>
    <property type="match status" value="1"/>
</dbReference>
<dbReference type="CDD" id="cd04488">
    <property type="entry name" value="RecG_wedge_OBF"/>
    <property type="match status" value="1"/>
</dbReference>
<dbReference type="InterPro" id="IPR047112">
    <property type="entry name" value="RecG/Mfd"/>
</dbReference>
<proteinExistence type="predicted"/>
<dbReference type="SUPFAM" id="SSF52540">
    <property type="entry name" value="P-loop containing nucleoside triphosphate hydrolases"/>
    <property type="match status" value="2"/>
</dbReference>
<evidence type="ECO:0000256" key="5">
    <source>
        <dbReference type="ARBA" id="ARBA00022840"/>
    </source>
</evidence>
<dbReference type="InterPro" id="IPR001650">
    <property type="entry name" value="Helicase_C-like"/>
</dbReference>
<evidence type="ECO:0000256" key="6">
    <source>
        <dbReference type="ARBA" id="ARBA00023125"/>
    </source>
</evidence>
<keyword evidence="4 11" id="KW-0347">Helicase</keyword>
<dbReference type="Pfam" id="PF00271">
    <property type="entry name" value="Helicase_C"/>
    <property type="match status" value="1"/>
</dbReference>